<comment type="catalytic activity">
    <reaction evidence="9">
        <text>N-terminal S-1,2-diacyl-sn-glyceryl-L-cysteinyl-[lipoprotein] + a glycerophospholipid = N-acyl-S-1,2-diacyl-sn-glyceryl-L-cysteinyl-[lipoprotein] + a 2-acyl-sn-glycero-3-phospholipid + H(+)</text>
        <dbReference type="Rhea" id="RHEA:48228"/>
        <dbReference type="Rhea" id="RHEA-COMP:14681"/>
        <dbReference type="Rhea" id="RHEA-COMP:14684"/>
        <dbReference type="ChEBI" id="CHEBI:15378"/>
        <dbReference type="ChEBI" id="CHEBI:136912"/>
        <dbReference type="ChEBI" id="CHEBI:140656"/>
        <dbReference type="ChEBI" id="CHEBI:140657"/>
        <dbReference type="ChEBI" id="CHEBI:140660"/>
        <dbReference type="EC" id="2.3.1.269"/>
    </reaction>
</comment>
<dbReference type="AlphaFoldDB" id="A0A139SN90"/>
<dbReference type="GO" id="GO:0005886">
    <property type="term" value="C:plasma membrane"/>
    <property type="evidence" value="ECO:0007669"/>
    <property type="project" value="UniProtKB-SubCell"/>
</dbReference>
<feature type="region of interest" description="Disordered" evidence="10">
    <location>
        <begin position="1"/>
        <end position="28"/>
    </location>
</feature>
<dbReference type="CDD" id="cd07571">
    <property type="entry name" value="ALP_N-acyl_transferase"/>
    <property type="match status" value="1"/>
</dbReference>
<keyword evidence="8 9" id="KW-0012">Acyltransferase</keyword>
<feature type="transmembrane region" description="Helical" evidence="9">
    <location>
        <begin position="190"/>
        <end position="215"/>
    </location>
</feature>
<feature type="transmembrane region" description="Helical" evidence="9">
    <location>
        <begin position="69"/>
        <end position="84"/>
    </location>
</feature>
<evidence type="ECO:0000256" key="5">
    <source>
        <dbReference type="ARBA" id="ARBA00022692"/>
    </source>
</evidence>
<dbReference type="InterPro" id="IPR036526">
    <property type="entry name" value="C-N_Hydrolase_sf"/>
</dbReference>
<evidence type="ECO:0000313" key="13">
    <source>
        <dbReference type="Proteomes" id="UP000071392"/>
    </source>
</evidence>
<feature type="domain" description="CN hydrolase" evidence="11">
    <location>
        <begin position="268"/>
        <end position="520"/>
    </location>
</feature>
<dbReference type="Proteomes" id="UP000071392">
    <property type="component" value="Unassembled WGS sequence"/>
</dbReference>
<gene>
    <name evidence="9" type="primary">lnt</name>
    <name evidence="12" type="ORF">AXK12_04555</name>
</gene>
<feature type="transmembrane region" description="Helical" evidence="9">
    <location>
        <begin position="116"/>
        <end position="140"/>
    </location>
</feature>
<feature type="transmembrane region" description="Helical" evidence="9">
    <location>
        <begin position="236"/>
        <end position="255"/>
    </location>
</feature>
<evidence type="ECO:0000256" key="10">
    <source>
        <dbReference type="SAM" id="MobiDB-lite"/>
    </source>
</evidence>
<dbReference type="InterPro" id="IPR045378">
    <property type="entry name" value="LNT_N"/>
</dbReference>
<protein>
    <recommendedName>
        <fullName evidence="9">Apolipoprotein N-acyltransferase</fullName>
        <shortName evidence="9">ALP N-acyltransferase</shortName>
        <ecNumber evidence="9">2.3.1.269</ecNumber>
    </recommendedName>
</protein>
<evidence type="ECO:0000256" key="6">
    <source>
        <dbReference type="ARBA" id="ARBA00022989"/>
    </source>
</evidence>
<dbReference type="PANTHER" id="PTHR38686:SF1">
    <property type="entry name" value="APOLIPOPROTEIN N-ACYLTRANSFERASE"/>
    <property type="match status" value="1"/>
</dbReference>
<comment type="pathway">
    <text evidence="9">Protein modification; lipoprotein biosynthesis (N-acyl transfer).</text>
</comment>
<dbReference type="Pfam" id="PF20154">
    <property type="entry name" value="LNT_N"/>
    <property type="match status" value="1"/>
</dbReference>
<dbReference type="STRING" id="1548208.AXK12_04555"/>
<dbReference type="NCBIfam" id="TIGR00546">
    <property type="entry name" value="lnt"/>
    <property type="match status" value="1"/>
</dbReference>
<comment type="caution">
    <text evidence="12">The sequence shown here is derived from an EMBL/GenBank/DDBJ whole genome shotgun (WGS) entry which is preliminary data.</text>
</comment>
<accession>A0A139SN90</accession>
<dbReference type="InterPro" id="IPR004563">
    <property type="entry name" value="Apolipo_AcylTrfase"/>
</dbReference>
<dbReference type="Pfam" id="PF00795">
    <property type="entry name" value="CN_hydrolase"/>
    <property type="match status" value="1"/>
</dbReference>
<comment type="function">
    <text evidence="9">Catalyzes the phospholipid dependent N-acylation of the N-terminal cysteine of apolipoprotein, the last step in lipoprotein maturation.</text>
</comment>
<evidence type="ECO:0000256" key="4">
    <source>
        <dbReference type="ARBA" id="ARBA00022679"/>
    </source>
</evidence>
<evidence type="ECO:0000256" key="8">
    <source>
        <dbReference type="ARBA" id="ARBA00023315"/>
    </source>
</evidence>
<dbReference type="Gene3D" id="3.60.110.10">
    <property type="entry name" value="Carbon-nitrogen hydrolase"/>
    <property type="match status" value="1"/>
</dbReference>
<evidence type="ECO:0000256" key="9">
    <source>
        <dbReference type="HAMAP-Rule" id="MF_01148"/>
    </source>
</evidence>
<dbReference type="GO" id="GO:0042158">
    <property type="term" value="P:lipoprotein biosynthetic process"/>
    <property type="evidence" value="ECO:0007669"/>
    <property type="project" value="UniProtKB-UniRule"/>
</dbReference>
<evidence type="ECO:0000259" key="11">
    <source>
        <dbReference type="PROSITE" id="PS50263"/>
    </source>
</evidence>
<evidence type="ECO:0000256" key="1">
    <source>
        <dbReference type="ARBA" id="ARBA00004651"/>
    </source>
</evidence>
<evidence type="ECO:0000256" key="7">
    <source>
        <dbReference type="ARBA" id="ARBA00023136"/>
    </source>
</evidence>
<dbReference type="EMBL" id="LSZP01000032">
    <property type="protein sequence ID" value="KXU36093.1"/>
    <property type="molecule type" value="Genomic_DNA"/>
</dbReference>
<dbReference type="PANTHER" id="PTHR38686">
    <property type="entry name" value="APOLIPOPROTEIN N-ACYLTRANSFERASE"/>
    <property type="match status" value="1"/>
</dbReference>
<dbReference type="RefSeq" id="WP_068711660.1">
    <property type="nucleotide sequence ID" value="NZ_LSZP01000032.1"/>
</dbReference>
<dbReference type="InterPro" id="IPR003010">
    <property type="entry name" value="C-N_Hydrolase"/>
</dbReference>
<keyword evidence="6 9" id="KW-1133">Transmembrane helix</keyword>
<evidence type="ECO:0000256" key="3">
    <source>
        <dbReference type="ARBA" id="ARBA00022475"/>
    </source>
</evidence>
<reference evidence="12 13" key="1">
    <citation type="submission" date="2016-02" db="EMBL/GenBank/DDBJ databases">
        <authorList>
            <person name="Wen L."/>
            <person name="He K."/>
            <person name="Yang H."/>
        </authorList>
    </citation>
    <scope>NUCLEOTIDE SEQUENCE [LARGE SCALE GENOMIC DNA]</scope>
    <source>
        <strain evidence="12 13">CV41</strain>
    </source>
</reference>
<dbReference type="OrthoDB" id="9811121at2"/>
<comment type="subcellular location">
    <subcellularLocation>
        <location evidence="1 9">Cell membrane</location>
        <topology evidence="1 9">Multi-pass membrane protein</topology>
    </subcellularLocation>
</comment>
<keyword evidence="7 9" id="KW-0472">Membrane</keyword>
<feature type="compositionally biased region" description="Polar residues" evidence="10">
    <location>
        <begin position="11"/>
        <end position="20"/>
    </location>
</feature>
<evidence type="ECO:0000256" key="2">
    <source>
        <dbReference type="ARBA" id="ARBA00010065"/>
    </source>
</evidence>
<feature type="transmembrane region" description="Helical" evidence="9">
    <location>
        <begin position="91"/>
        <end position="110"/>
    </location>
</feature>
<keyword evidence="3 9" id="KW-1003">Cell membrane</keyword>
<organism evidence="12 13">
    <name type="scientific">Cephaloticoccus capnophilus</name>
    <dbReference type="NCBI Taxonomy" id="1548208"/>
    <lineage>
        <taxon>Bacteria</taxon>
        <taxon>Pseudomonadati</taxon>
        <taxon>Verrucomicrobiota</taxon>
        <taxon>Opitutia</taxon>
        <taxon>Opitutales</taxon>
        <taxon>Opitutaceae</taxon>
        <taxon>Cephaloticoccus</taxon>
    </lineage>
</organism>
<dbReference type="GO" id="GO:0016410">
    <property type="term" value="F:N-acyltransferase activity"/>
    <property type="evidence" value="ECO:0007669"/>
    <property type="project" value="UniProtKB-UniRule"/>
</dbReference>
<dbReference type="HAMAP" id="MF_01148">
    <property type="entry name" value="Lnt"/>
    <property type="match status" value="1"/>
</dbReference>
<keyword evidence="13" id="KW-1185">Reference proteome</keyword>
<dbReference type="PROSITE" id="PS50263">
    <property type="entry name" value="CN_HYDROLASE"/>
    <property type="match status" value="1"/>
</dbReference>
<sequence>MNDDQVPSRAGNDSTPNKKGSASERPTETAEFTELSFLKRNRDRLAAIGVFLVTSVLTVLSFPPFNTSEFAYAFAAPAVFWAYLRPSFRLYAGTLLAAQAVAWCVILGWLHHVTWVGLLLLGPFVGAWIGLWYLAVWWAMPRMWTRRPLQRILVILGLAGLWALIEWTRGWVLGGFPWLPLAASQWQRSIVLQVASLTGSAGVSFLLILFNLGIAAYAHRLLRQSHQGLRKRCPEFMFALMLLIFPAFLMLGDTFRQQRVDVARLALVQPHIPQEIKWEPAHGTEIAATLEALTLEAARQWPDAILWPEAVTPWAVQGEPRARDFVSTLALRARVPLVLGSIAIEEADRADEAWFNAVLIATPEGGVSPSFYAKRRLVPFGEYVPLRPLLGWLSKVVPVGDDFARGHDPHPLILPMQRGIAVLGPLICYEDTYPQLARASVRSGAEILTVHTNNGWFGEDGAAVQHAAHAVLRAIETRRPLVRVGNSGWSGWIDEFGNVREMMADAEGSIYYRGVKTISVSRDMRWADRQSVYVRYGDWFVLMSAVLASAAGALLRLSAPPTEPSDL</sequence>
<keyword evidence="4 9" id="KW-0808">Transferase</keyword>
<feature type="transmembrane region" description="Helical" evidence="9">
    <location>
        <begin position="152"/>
        <end position="170"/>
    </location>
</feature>
<dbReference type="EC" id="2.3.1.269" evidence="9"/>
<feature type="transmembrane region" description="Helical" evidence="9">
    <location>
        <begin position="45"/>
        <end position="63"/>
    </location>
</feature>
<comment type="similarity">
    <text evidence="2 9">Belongs to the CN hydrolase family. Apolipoprotein N-acyltransferase subfamily.</text>
</comment>
<proteinExistence type="inferred from homology"/>
<dbReference type="UniPathway" id="UPA00666"/>
<keyword evidence="5 9" id="KW-0812">Transmembrane</keyword>
<name>A0A139SN90_9BACT</name>
<evidence type="ECO:0000313" key="12">
    <source>
        <dbReference type="EMBL" id="KXU36093.1"/>
    </source>
</evidence>
<dbReference type="SUPFAM" id="SSF56317">
    <property type="entry name" value="Carbon-nitrogen hydrolase"/>
    <property type="match status" value="1"/>
</dbReference>